<accession>A0AAV7U1G8</accession>
<evidence type="ECO:0000256" key="1">
    <source>
        <dbReference type="SAM" id="MobiDB-lite"/>
    </source>
</evidence>
<sequence>MTIRDARTATSGSAQSHAEKCRQPSFTESPAYSLCRVDVCSLLAREEMHCAPALTRCGRIPLLAPGLTCLVLSKCLVEAAVRVAVSMLGGVR</sequence>
<organism evidence="2 3">
    <name type="scientific">Pleurodeles waltl</name>
    <name type="common">Iberian ribbed newt</name>
    <dbReference type="NCBI Taxonomy" id="8319"/>
    <lineage>
        <taxon>Eukaryota</taxon>
        <taxon>Metazoa</taxon>
        <taxon>Chordata</taxon>
        <taxon>Craniata</taxon>
        <taxon>Vertebrata</taxon>
        <taxon>Euteleostomi</taxon>
        <taxon>Amphibia</taxon>
        <taxon>Batrachia</taxon>
        <taxon>Caudata</taxon>
        <taxon>Salamandroidea</taxon>
        <taxon>Salamandridae</taxon>
        <taxon>Pleurodelinae</taxon>
        <taxon>Pleurodeles</taxon>
    </lineage>
</organism>
<name>A0AAV7U1G8_PLEWA</name>
<dbReference type="AlphaFoldDB" id="A0AAV7U1G8"/>
<keyword evidence="3" id="KW-1185">Reference proteome</keyword>
<comment type="caution">
    <text evidence="2">The sequence shown here is derived from an EMBL/GenBank/DDBJ whole genome shotgun (WGS) entry which is preliminary data.</text>
</comment>
<dbReference type="EMBL" id="JANPWB010000006">
    <property type="protein sequence ID" value="KAJ1182234.1"/>
    <property type="molecule type" value="Genomic_DNA"/>
</dbReference>
<gene>
    <name evidence="2" type="ORF">NDU88_007428</name>
</gene>
<evidence type="ECO:0000313" key="2">
    <source>
        <dbReference type="EMBL" id="KAJ1182234.1"/>
    </source>
</evidence>
<dbReference type="Proteomes" id="UP001066276">
    <property type="component" value="Chromosome 3_2"/>
</dbReference>
<reference evidence="2" key="1">
    <citation type="journal article" date="2022" name="bioRxiv">
        <title>Sequencing and chromosome-scale assembly of the giantPleurodeles waltlgenome.</title>
        <authorList>
            <person name="Brown T."/>
            <person name="Elewa A."/>
            <person name="Iarovenko S."/>
            <person name="Subramanian E."/>
            <person name="Araus A.J."/>
            <person name="Petzold A."/>
            <person name="Susuki M."/>
            <person name="Suzuki K.-i.T."/>
            <person name="Hayashi T."/>
            <person name="Toyoda A."/>
            <person name="Oliveira C."/>
            <person name="Osipova E."/>
            <person name="Leigh N.D."/>
            <person name="Simon A."/>
            <person name="Yun M.H."/>
        </authorList>
    </citation>
    <scope>NUCLEOTIDE SEQUENCE</scope>
    <source>
        <strain evidence="2">20211129_DDA</strain>
        <tissue evidence="2">Liver</tissue>
    </source>
</reference>
<protein>
    <submittedName>
        <fullName evidence="2">Uncharacterized protein</fullName>
    </submittedName>
</protein>
<feature type="region of interest" description="Disordered" evidence="1">
    <location>
        <begin position="1"/>
        <end position="26"/>
    </location>
</feature>
<evidence type="ECO:0000313" key="3">
    <source>
        <dbReference type="Proteomes" id="UP001066276"/>
    </source>
</evidence>
<proteinExistence type="predicted"/>